<evidence type="ECO:0000313" key="4">
    <source>
        <dbReference type="Proteomes" id="UP000295530"/>
    </source>
</evidence>
<dbReference type="Gene3D" id="2.40.128.130">
    <property type="entry name" value="Autotransporter beta-domain"/>
    <property type="match status" value="1"/>
</dbReference>
<evidence type="ECO:0000256" key="1">
    <source>
        <dbReference type="SAM" id="Phobius"/>
    </source>
</evidence>
<dbReference type="Pfam" id="PF03797">
    <property type="entry name" value="Autotransporter"/>
    <property type="match status" value="1"/>
</dbReference>
<dbReference type="OrthoDB" id="5292073at2"/>
<evidence type="ECO:0000259" key="2">
    <source>
        <dbReference type="Pfam" id="PF03797"/>
    </source>
</evidence>
<dbReference type="RefSeq" id="WP_125354365.1">
    <property type="nucleotide sequence ID" value="NZ_CP054058.1"/>
</dbReference>
<dbReference type="EMBL" id="SNVX01000009">
    <property type="protein sequence ID" value="TDN57319.1"/>
    <property type="molecule type" value="Genomic_DNA"/>
</dbReference>
<name>A0A4R6EIB4_SCAGO</name>
<sequence>MNSKRCNGYRGGIYPASVFVWMSLATSAFAWQQEYIVTDPQSNMPERYTWDSDHQPRYDDILAERISAAQVQPGMAMNQPDDTPLDATRTLSMVWNIPLSALFTTGPVASWHYDGSATSTWNEFGDSGTSTTALTDPMWHASSSTLGWRLDSQPLWGVHPWAQISYNQQFGDNQWKSQSGLNRTPTSTQDGNWVDVTVGADMLLNQHVAAYASLSQADNMSEGANYLYIMGLSARF</sequence>
<feature type="domain" description="Autotransporter" evidence="2">
    <location>
        <begin position="95"/>
        <end position="214"/>
    </location>
</feature>
<feature type="transmembrane region" description="Helical" evidence="1">
    <location>
        <begin position="12"/>
        <end position="31"/>
    </location>
</feature>
<dbReference type="InterPro" id="IPR005546">
    <property type="entry name" value="Autotransporte_beta"/>
</dbReference>
<comment type="caution">
    <text evidence="3">The sequence shown here is derived from an EMBL/GenBank/DDBJ whole genome shotgun (WGS) entry which is preliminary data.</text>
</comment>
<evidence type="ECO:0000313" key="3">
    <source>
        <dbReference type="EMBL" id="TDN57319.1"/>
    </source>
</evidence>
<keyword evidence="1" id="KW-1133">Transmembrane helix</keyword>
<dbReference type="Proteomes" id="UP000295530">
    <property type="component" value="Unassembled WGS sequence"/>
</dbReference>
<dbReference type="SUPFAM" id="SSF103515">
    <property type="entry name" value="Autotransporter"/>
    <property type="match status" value="1"/>
</dbReference>
<organism evidence="3 4">
    <name type="scientific">Scandinavium goeteborgense</name>
    <dbReference type="NCBI Taxonomy" id="1851514"/>
    <lineage>
        <taxon>Bacteria</taxon>
        <taxon>Pseudomonadati</taxon>
        <taxon>Pseudomonadota</taxon>
        <taxon>Gammaproteobacteria</taxon>
        <taxon>Enterobacterales</taxon>
        <taxon>Enterobacteriaceae</taxon>
        <taxon>Scandinavium</taxon>
    </lineage>
</organism>
<keyword evidence="4" id="KW-1185">Reference proteome</keyword>
<reference evidence="3 4" key="1">
    <citation type="submission" date="2019-03" db="EMBL/GenBank/DDBJ databases">
        <title>Genomic analyses of the natural microbiome of Caenorhabditis elegans.</title>
        <authorList>
            <person name="Samuel B."/>
        </authorList>
    </citation>
    <scope>NUCLEOTIDE SEQUENCE [LARGE SCALE GENOMIC DNA]</scope>
    <source>
        <strain evidence="3 4">BIGb0156</strain>
    </source>
</reference>
<keyword evidence="1" id="KW-0472">Membrane</keyword>
<keyword evidence="1" id="KW-0812">Transmembrane</keyword>
<proteinExistence type="predicted"/>
<accession>A0A4R6EIB4</accession>
<dbReference type="InterPro" id="IPR036709">
    <property type="entry name" value="Autotransporte_beta_dom_sf"/>
</dbReference>
<gene>
    <name evidence="3" type="ORF">EC847_109115</name>
</gene>
<protein>
    <submittedName>
        <fullName evidence="3">Uncharacterized protein YhjY with autotransporter beta-barrel domain</fullName>
    </submittedName>
</protein>
<dbReference type="AlphaFoldDB" id="A0A4R6EIB4"/>